<dbReference type="PANTHER" id="PTHR43031:SF17">
    <property type="entry name" value="SULFURTRANSFERASE YTWF-RELATED"/>
    <property type="match status" value="1"/>
</dbReference>
<dbReference type="CDD" id="cd00158">
    <property type="entry name" value="RHOD"/>
    <property type="match status" value="1"/>
</dbReference>
<dbReference type="InterPro" id="IPR050229">
    <property type="entry name" value="GlpE_sulfurtransferase"/>
</dbReference>
<dbReference type="InterPro" id="IPR001763">
    <property type="entry name" value="Rhodanese-like_dom"/>
</dbReference>
<accession>A0ABM5WW40</accession>
<evidence type="ECO:0000313" key="3">
    <source>
        <dbReference type="Proteomes" id="UP000065533"/>
    </source>
</evidence>
<proteinExistence type="predicted"/>
<keyword evidence="3" id="KW-1185">Reference proteome</keyword>
<evidence type="ECO:0000313" key="2">
    <source>
        <dbReference type="EMBL" id="ALS78569.1"/>
    </source>
</evidence>
<feature type="domain" description="Rhodanese" evidence="1">
    <location>
        <begin position="15"/>
        <end position="102"/>
    </location>
</feature>
<dbReference type="SUPFAM" id="SSF52821">
    <property type="entry name" value="Rhodanese/Cell cycle control phosphatase"/>
    <property type="match status" value="1"/>
</dbReference>
<dbReference type="PROSITE" id="PS50206">
    <property type="entry name" value="RHODANESE_3"/>
    <property type="match status" value="1"/>
</dbReference>
<sequence length="102" mass="11173">MKVISTQELQTLLELGKQVNIIDVREASEVAGGKIPGAVNMPLGLLEFKMNELDKSEEYYVNCQAGGRSGSACKFLDYQGYKVINVEGGMNAWAGDIERIDD</sequence>
<evidence type="ECO:0000259" key="1">
    <source>
        <dbReference type="PROSITE" id="PS50206"/>
    </source>
</evidence>
<protein>
    <submittedName>
        <fullName evidence="2">Rhodanese</fullName>
    </submittedName>
</protein>
<reference evidence="2" key="1">
    <citation type="submission" date="2016-01" db="EMBL/GenBank/DDBJ databases">
        <title>Complete genome of Planococcus kocurri type strain.</title>
        <authorList>
            <person name="See-Too W.S."/>
        </authorList>
    </citation>
    <scope>NUCLEOTIDE SEQUENCE [LARGE SCALE GENOMIC DNA]</scope>
    <source>
        <strain evidence="2">ATCC 43650</strain>
    </source>
</reference>
<name>A0ABM5WW40_9BACL</name>
<dbReference type="InterPro" id="IPR036873">
    <property type="entry name" value="Rhodanese-like_dom_sf"/>
</dbReference>
<dbReference type="Proteomes" id="UP000065533">
    <property type="component" value="Chromosome"/>
</dbReference>
<dbReference type="SMART" id="SM00450">
    <property type="entry name" value="RHOD"/>
    <property type="match status" value="1"/>
</dbReference>
<dbReference type="Pfam" id="PF00581">
    <property type="entry name" value="Rhodanese"/>
    <property type="match status" value="1"/>
</dbReference>
<gene>
    <name evidence="2" type="ORF">AUO94_07800</name>
</gene>
<dbReference type="RefSeq" id="WP_058385228.1">
    <property type="nucleotide sequence ID" value="NZ_CP013661.2"/>
</dbReference>
<organism evidence="2 3">
    <name type="scientific">Planococcus kocurii</name>
    <dbReference type="NCBI Taxonomy" id="1374"/>
    <lineage>
        <taxon>Bacteria</taxon>
        <taxon>Bacillati</taxon>
        <taxon>Bacillota</taxon>
        <taxon>Bacilli</taxon>
        <taxon>Bacillales</taxon>
        <taxon>Caryophanaceae</taxon>
        <taxon>Planococcus</taxon>
    </lineage>
</organism>
<dbReference type="PANTHER" id="PTHR43031">
    <property type="entry name" value="FAD-DEPENDENT OXIDOREDUCTASE"/>
    <property type="match status" value="1"/>
</dbReference>
<dbReference type="Gene3D" id="3.40.250.10">
    <property type="entry name" value="Rhodanese-like domain"/>
    <property type="match status" value="1"/>
</dbReference>
<dbReference type="EMBL" id="CP013661">
    <property type="protein sequence ID" value="ALS78569.1"/>
    <property type="molecule type" value="Genomic_DNA"/>
</dbReference>